<dbReference type="InterPro" id="IPR002577">
    <property type="entry name" value="HTH_HxlR"/>
</dbReference>
<keyword evidence="2" id="KW-0238">DNA-binding</keyword>
<dbReference type="SUPFAM" id="SSF46785">
    <property type="entry name" value="Winged helix' DNA-binding domain"/>
    <property type="match status" value="1"/>
</dbReference>
<dbReference type="Pfam" id="PF01638">
    <property type="entry name" value="HxlR"/>
    <property type="match status" value="1"/>
</dbReference>
<reference evidence="6 8" key="2">
    <citation type="submission" date="2016-11" db="EMBL/GenBank/DDBJ databases">
        <title>Genome sequencing of Amycolatopsis regifaucium.</title>
        <authorList>
            <person name="Mayilraj S."/>
            <person name="Kaur N."/>
        </authorList>
    </citation>
    <scope>NUCLEOTIDE SEQUENCE [LARGE SCALE GENOMIC DNA]</scope>
    <source>
        <strain evidence="6 8">GY080</strain>
    </source>
</reference>
<dbReference type="OrthoDB" id="5181972at2"/>
<evidence type="ECO:0000256" key="2">
    <source>
        <dbReference type="ARBA" id="ARBA00023125"/>
    </source>
</evidence>
<dbReference type="Proteomes" id="UP000076321">
    <property type="component" value="Unassembled WGS sequence"/>
</dbReference>
<accession>A0A154MWC4</accession>
<keyword evidence="8" id="KW-1185">Reference proteome</keyword>
<dbReference type="PROSITE" id="PS51118">
    <property type="entry name" value="HTH_HXLR"/>
    <property type="match status" value="1"/>
</dbReference>
<evidence type="ECO:0000256" key="1">
    <source>
        <dbReference type="ARBA" id="ARBA00023015"/>
    </source>
</evidence>
<dbReference type="InterPro" id="IPR036390">
    <property type="entry name" value="WH_DNA-bd_sf"/>
</dbReference>
<sequence>MTEGPRDCSIANAMEVIGERWSLLALREVFFGARRFDQIIRNTGASRDILTARLRKLVEAGILEKRLYEEHPPRYEYVLTEAGHALNHVLLNLMAWGDKYVTEGPPPTVWRHACGAELAPETVCAHCREPVRERDMTLVRSTRRVRDQGV</sequence>
<dbReference type="AlphaFoldDB" id="A0A154MWC4"/>
<dbReference type="InterPro" id="IPR036388">
    <property type="entry name" value="WH-like_DNA-bd_sf"/>
</dbReference>
<gene>
    <name evidence="6" type="ORF">ATP06_0231540</name>
    <name evidence="5" type="ORF">AVL48_18965</name>
</gene>
<name>A0A154MWC4_9PSEU</name>
<dbReference type="Gene3D" id="1.10.10.10">
    <property type="entry name" value="Winged helix-like DNA-binding domain superfamily/Winged helix DNA-binding domain"/>
    <property type="match status" value="1"/>
</dbReference>
<dbReference type="PANTHER" id="PTHR33204">
    <property type="entry name" value="TRANSCRIPTIONAL REGULATOR, MARR FAMILY"/>
    <property type="match status" value="1"/>
</dbReference>
<organism evidence="5 7">
    <name type="scientific">Amycolatopsis regifaucium</name>
    <dbReference type="NCBI Taxonomy" id="546365"/>
    <lineage>
        <taxon>Bacteria</taxon>
        <taxon>Bacillati</taxon>
        <taxon>Actinomycetota</taxon>
        <taxon>Actinomycetes</taxon>
        <taxon>Pseudonocardiales</taxon>
        <taxon>Pseudonocardiaceae</taxon>
        <taxon>Amycolatopsis</taxon>
    </lineage>
</organism>
<dbReference type="Proteomes" id="UP000186883">
    <property type="component" value="Unassembled WGS sequence"/>
</dbReference>
<evidence type="ECO:0000313" key="7">
    <source>
        <dbReference type="Proteomes" id="UP000076321"/>
    </source>
</evidence>
<evidence type="ECO:0000259" key="4">
    <source>
        <dbReference type="PROSITE" id="PS51118"/>
    </source>
</evidence>
<evidence type="ECO:0000313" key="8">
    <source>
        <dbReference type="Proteomes" id="UP000186883"/>
    </source>
</evidence>
<proteinExistence type="predicted"/>
<reference evidence="5 7" key="1">
    <citation type="submission" date="2015-12" db="EMBL/GenBank/DDBJ databases">
        <title>Amycolatopsis regifaucium genome sequencing and assembly.</title>
        <authorList>
            <person name="Mayilraj S."/>
        </authorList>
    </citation>
    <scope>NUCLEOTIDE SEQUENCE [LARGE SCALE GENOMIC DNA]</scope>
    <source>
        <strain evidence="5 7">GY080</strain>
    </source>
</reference>
<evidence type="ECO:0000256" key="3">
    <source>
        <dbReference type="ARBA" id="ARBA00023163"/>
    </source>
</evidence>
<comment type="caution">
    <text evidence="5">The sequence shown here is derived from an EMBL/GenBank/DDBJ whole genome shotgun (WGS) entry which is preliminary data.</text>
</comment>
<dbReference type="EMBL" id="LQCI01000002">
    <property type="protein sequence ID" value="KZB88057.1"/>
    <property type="molecule type" value="Genomic_DNA"/>
</dbReference>
<feature type="domain" description="HTH hxlR-type" evidence="4">
    <location>
        <begin position="8"/>
        <end position="105"/>
    </location>
</feature>
<dbReference type="EMBL" id="LOBU02000022">
    <property type="protein sequence ID" value="OKA04440.1"/>
    <property type="molecule type" value="Genomic_DNA"/>
</dbReference>
<dbReference type="PANTHER" id="PTHR33204:SF18">
    <property type="entry name" value="TRANSCRIPTIONAL REGULATORY PROTEIN"/>
    <property type="match status" value="1"/>
</dbReference>
<dbReference type="GO" id="GO:0003677">
    <property type="term" value="F:DNA binding"/>
    <property type="evidence" value="ECO:0007669"/>
    <property type="project" value="UniProtKB-KW"/>
</dbReference>
<evidence type="ECO:0000313" key="6">
    <source>
        <dbReference type="EMBL" id="OKA04440.1"/>
    </source>
</evidence>
<protein>
    <submittedName>
        <fullName evidence="5 6">Transcriptional regulator</fullName>
    </submittedName>
</protein>
<dbReference type="RefSeq" id="WP_061986468.1">
    <property type="nucleotide sequence ID" value="NZ_FOPQ01000004.1"/>
</dbReference>
<keyword evidence="3" id="KW-0804">Transcription</keyword>
<keyword evidence="1" id="KW-0805">Transcription regulation</keyword>
<evidence type="ECO:0000313" key="5">
    <source>
        <dbReference type="EMBL" id="KZB88057.1"/>
    </source>
</evidence>